<dbReference type="Proteomes" id="UP000095390">
    <property type="component" value="Unassembled WGS sequence"/>
</dbReference>
<accession>A0A173RJS7</accession>
<keyword evidence="10" id="KW-0067">ATP-binding</keyword>
<dbReference type="Proteomes" id="UP000284621">
    <property type="component" value="Unassembled WGS sequence"/>
</dbReference>
<dbReference type="InterPro" id="IPR011037">
    <property type="entry name" value="Pyrv_Knase-like_insert_dom_sf"/>
</dbReference>
<organism evidence="16 20">
    <name type="scientific">Anaerobutyricum hallii</name>
    <dbReference type="NCBI Taxonomy" id="39488"/>
    <lineage>
        <taxon>Bacteria</taxon>
        <taxon>Bacillati</taxon>
        <taxon>Bacillota</taxon>
        <taxon>Clostridia</taxon>
        <taxon>Lachnospirales</taxon>
        <taxon>Lachnospiraceae</taxon>
        <taxon>Anaerobutyricum</taxon>
    </lineage>
</organism>
<evidence type="ECO:0000256" key="6">
    <source>
        <dbReference type="ARBA" id="ARBA00022679"/>
    </source>
</evidence>
<evidence type="ECO:0000313" key="21">
    <source>
        <dbReference type="Proteomes" id="UP000095679"/>
    </source>
</evidence>
<dbReference type="RefSeq" id="WP_005351249.1">
    <property type="nucleotide sequence ID" value="NZ_BLYK01000027.1"/>
</dbReference>
<dbReference type="UniPathway" id="UPA00109">
    <property type="reaction ID" value="UER00188"/>
</dbReference>
<evidence type="ECO:0000313" key="23">
    <source>
        <dbReference type="Proteomes" id="UP000286561"/>
    </source>
</evidence>
<evidence type="ECO:0000256" key="2">
    <source>
        <dbReference type="ARBA" id="ARBA00004997"/>
    </source>
</evidence>
<dbReference type="EC" id="2.7.1.40" evidence="4 14"/>
<reference evidence="20 21" key="1">
    <citation type="submission" date="2015-09" db="EMBL/GenBank/DDBJ databases">
        <authorList>
            <consortium name="Pathogen Informatics"/>
        </authorList>
    </citation>
    <scope>NUCLEOTIDE SEQUENCE [LARGE SCALE GENOMIC DNA]</scope>
    <source>
        <strain evidence="17 21">2789STDY5834835</strain>
        <strain evidence="16 20">2789STDY5834966</strain>
    </source>
</reference>
<dbReference type="GO" id="GO:0030955">
    <property type="term" value="F:potassium ion binding"/>
    <property type="evidence" value="ECO:0007669"/>
    <property type="project" value="InterPro"/>
</dbReference>
<dbReference type="Pfam" id="PF00224">
    <property type="entry name" value="PK"/>
    <property type="match status" value="1"/>
</dbReference>
<keyword evidence="22" id="KW-1185">Reference proteome</keyword>
<dbReference type="InterPro" id="IPR015793">
    <property type="entry name" value="Pyrv_Knase_brl"/>
</dbReference>
<proteinExistence type="inferred from homology"/>
<evidence type="ECO:0000256" key="5">
    <source>
        <dbReference type="ARBA" id="ARBA00018587"/>
    </source>
</evidence>
<keyword evidence="6 14" id="KW-0808">Transferase</keyword>
<dbReference type="OrthoDB" id="9812123at2"/>
<dbReference type="GeneID" id="75047706"/>
<feature type="domain" description="Pyruvate kinase barrel" evidence="15">
    <location>
        <begin position="8"/>
        <end position="340"/>
    </location>
</feature>
<evidence type="ECO:0000256" key="14">
    <source>
        <dbReference type="RuleBase" id="RU000504"/>
    </source>
</evidence>
<dbReference type="EMBL" id="QSEP01000238">
    <property type="protein sequence ID" value="RGZ74754.1"/>
    <property type="molecule type" value="Genomic_DNA"/>
</dbReference>
<comment type="pathway">
    <text evidence="2 14">Carbohydrate degradation; glycolysis; pyruvate from D-glyceraldehyde 3-phosphate: step 5/5.</text>
</comment>
<evidence type="ECO:0000313" key="20">
    <source>
        <dbReference type="Proteomes" id="UP000095390"/>
    </source>
</evidence>
<comment type="cofactor">
    <cofactor evidence="1">
        <name>K(+)</name>
        <dbReference type="ChEBI" id="CHEBI:29103"/>
    </cofactor>
</comment>
<dbReference type="Proteomes" id="UP000286561">
    <property type="component" value="Unassembled WGS sequence"/>
</dbReference>
<dbReference type="InterPro" id="IPR001697">
    <property type="entry name" value="Pyr_Knase"/>
</dbReference>
<evidence type="ECO:0000256" key="10">
    <source>
        <dbReference type="ARBA" id="ARBA00022840"/>
    </source>
</evidence>
<dbReference type="EMBL" id="QSID01000024">
    <property type="protein sequence ID" value="RHC59990.1"/>
    <property type="molecule type" value="Genomic_DNA"/>
</dbReference>
<dbReference type="GO" id="GO:0000287">
    <property type="term" value="F:magnesium ion binding"/>
    <property type="evidence" value="ECO:0007669"/>
    <property type="project" value="InterPro"/>
</dbReference>
<evidence type="ECO:0000313" key="18">
    <source>
        <dbReference type="EMBL" id="RGZ74754.1"/>
    </source>
</evidence>
<dbReference type="Gene3D" id="3.20.20.60">
    <property type="entry name" value="Phosphoenolpyruvate-binding domains"/>
    <property type="match status" value="1"/>
</dbReference>
<keyword evidence="13 16" id="KW-0670">Pyruvate</keyword>
<dbReference type="PANTHER" id="PTHR11817">
    <property type="entry name" value="PYRUVATE KINASE"/>
    <property type="match status" value="1"/>
</dbReference>
<keyword evidence="7" id="KW-0479">Metal-binding</keyword>
<keyword evidence="8" id="KW-0547">Nucleotide-binding</keyword>
<evidence type="ECO:0000256" key="12">
    <source>
        <dbReference type="ARBA" id="ARBA00023152"/>
    </source>
</evidence>
<dbReference type="EMBL" id="CYYC01000002">
    <property type="protein sequence ID" value="CUM78035.1"/>
    <property type="molecule type" value="Genomic_DNA"/>
</dbReference>
<evidence type="ECO:0000256" key="8">
    <source>
        <dbReference type="ARBA" id="ARBA00022741"/>
    </source>
</evidence>
<evidence type="ECO:0000259" key="15">
    <source>
        <dbReference type="Pfam" id="PF00224"/>
    </source>
</evidence>
<sequence>MKHSLHLYGTLGPACATKEKIRTMFLSGMTGMRLNLSHSNLDDCKDWLQQYYEVSERLHIVPELLVDLQGPELRIGTLDIPLSLSENDLIFLVSEKSFDKRKENSAIFSRIIAGEDELSIIPCPDILFSYFDEGQEVKLNDGKIVLELSAPLEEDIFCAKVKKGGELTSRKSIAIKDVTVPLPVLTETDKQNLKLLRKYHVTGVMLPFVRNADDLITLRKELCADGMDYIRIFAKIESLEGVENLPSLLPFCDEIVIARGDLGNAIPLPKLPAIQKRIAMTCLRAKKPFMVVTQMLASMEQNPVPTRAEVTDIFQAVLDGASSLMLTGETAVGAYPEEAIKILAQTSEEALRFKIAKF</sequence>
<comment type="similarity">
    <text evidence="3 14">Belongs to the pyruvate kinase family.</text>
</comment>
<dbReference type="AlphaFoldDB" id="A0A173RJS7"/>
<evidence type="ECO:0000256" key="11">
    <source>
        <dbReference type="ARBA" id="ARBA00022842"/>
    </source>
</evidence>
<dbReference type="GO" id="GO:0004743">
    <property type="term" value="F:pyruvate kinase activity"/>
    <property type="evidence" value="ECO:0007669"/>
    <property type="project" value="UniProtKB-EC"/>
</dbReference>
<evidence type="ECO:0000313" key="17">
    <source>
        <dbReference type="EMBL" id="CUO87225.1"/>
    </source>
</evidence>
<protein>
    <recommendedName>
        <fullName evidence="5 14">Pyruvate kinase</fullName>
        <ecNumber evidence="4 14">2.7.1.40</ecNumber>
    </recommendedName>
</protein>
<evidence type="ECO:0000313" key="19">
    <source>
        <dbReference type="EMBL" id="RHC59990.1"/>
    </source>
</evidence>
<evidence type="ECO:0000256" key="3">
    <source>
        <dbReference type="ARBA" id="ARBA00008663"/>
    </source>
</evidence>
<dbReference type="GO" id="GO:0016301">
    <property type="term" value="F:kinase activity"/>
    <property type="evidence" value="ECO:0007669"/>
    <property type="project" value="UniProtKB-KW"/>
</dbReference>
<dbReference type="GO" id="GO:0005524">
    <property type="term" value="F:ATP binding"/>
    <property type="evidence" value="ECO:0007669"/>
    <property type="project" value="UniProtKB-KW"/>
</dbReference>
<keyword evidence="9 14" id="KW-0418">Kinase</keyword>
<keyword evidence="12 14" id="KW-0324">Glycolysis</keyword>
<name>A0A173RJS7_9FIRM</name>
<dbReference type="EMBL" id="CYZL01000028">
    <property type="protein sequence ID" value="CUO87225.1"/>
    <property type="molecule type" value="Genomic_DNA"/>
</dbReference>
<dbReference type="SUPFAM" id="SSF51621">
    <property type="entry name" value="Phosphoenolpyruvate/pyruvate domain"/>
    <property type="match status" value="1"/>
</dbReference>
<dbReference type="PRINTS" id="PR01050">
    <property type="entry name" value="PYRUVTKNASE"/>
</dbReference>
<evidence type="ECO:0000313" key="22">
    <source>
        <dbReference type="Proteomes" id="UP000284621"/>
    </source>
</evidence>
<evidence type="ECO:0000256" key="4">
    <source>
        <dbReference type="ARBA" id="ARBA00012142"/>
    </source>
</evidence>
<gene>
    <name evidence="16" type="primary">pykF</name>
    <name evidence="19" type="ORF">DW833_14900</name>
    <name evidence="18" type="ORF">DW972_15815</name>
    <name evidence="17" type="ORF">ERS852450_02577</name>
    <name evidence="16" type="ORF">ERS852578_00179</name>
</gene>
<dbReference type="InterPro" id="IPR015806">
    <property type="entry name" value="Pyrv_Knase_insert_dom_sf"/>
</dbReference>
<evidence type="ECO:0000313" key="16">
    <source>
        <dbReference type="EMBL" id="CUM78035.1"/>
    </source>
</evidence>
<dbReference type="SUPFAM" id="SSF50800">
    <property type="entry name" value="PK beta-barrel domain-like"/>
    <property type="match status" value="1"/>
</dbReference>
<dbReference type="Proteomes" id="UP000095679">
    <property type="component" value="Unassembled WGS sequence"/>
</dbReference>
<evidence type="ECO:0000256" key="13">
    <source>
        <dbReference type="ARBA" id="ARBA00023317"/>
    </source>
</evidence>
<keyword evidence="11 14" id="KW-0460">Magnesium</keyword>
<evidence type="ECO:0000256" key="1">
    <source>
        <dbReference type="ARBA" id="ARBA00001958"/>
    </source>
</evidence>
<dbReference type="InterPro" id="IPR015813">
    <property type="entry name" value="Pyrv/PenolPyrv_kinase-like_dom"/>
</dbReference>
<comment type="catalytic activity">
    <reaction evidence="14">
        <text>pyruvate + ATP = phosphoenolpyruvate + ADP + H(+)</text>
        <dbReference type="Rhea" id="RHEA:18157"/>
        <dbReference type="ChEBI" id="CHEBI:15361"/>
        <dbReference type="ChEBI" id="CHEBI:15378"/>
        <dbReference type="ChEBI" id="CHEBI:30616"/>
        <dbReference type="ChEBI" id="CHEBI:58702"/>
        <dbReference type="ChEBI" id="CHEBI:456216"/>
        <dbReference type="EC" id="2.7.1.40"/>
    </reaction>
</comment>
<evidence type="ECO:0000256" key="7">
    <source>
        <dbReference type="ARBA" id="ARBA00022723"/>
    </source>
</evidence>
<dbReference type="InterPro" id="IPR040442">
    <property type="entry name" value="Pyrv_kinase-like_dom_sf"/>
</dbReference>
<reference evidence="22 23" key="2">
    <citation type="submission" date="2018-08" db="EMBL/GenBank/DDBJ databases">
        <title>A genome reference for cultivated species of the human gut microbiota.</title>
        <authorList>
            <person name="Zou Y."/>
            <person name="Xue W."/>
            <person name="Luo G."/>
        </authorList>
    </citation>
    <scope>NUCLEOTIDE SEQUENCE [LARGE SCALE GENOMIC DNA]</scope>
    <source>
        <strain evidence="19 22">AM34-3LB</strain>
        <strain evidence="18 23">AM48-23BH</strain>
    </source>
</reference>
<dbReference type="Gene3D" id="2.40.33.10">
    <property type="entry name" value="PK beta-barrel domain-like"/>
    <property type="match status" value="1"/>
</dbReference>
<evidence type="ECO:0000256" key="9">
    <source>
        <dbReference type="ARBA" id="ARBA00022777"/>
    </source>
</evidence>